<gene>
    <name evidence="1" type="ORF">SAMN06265171_103241</name>
</gene>
<dbReference type="EMBL" id="FXTC01000003">
    <property type="protein sequence ID" value="SMO61372.1"/>
    <property type="molecule type" value="Genomic_DNA"/>
</dbReference>
<reference evidence="1 2" key="1">
    <citation type="submission" date="2017-05" db="EMBL/GenBank/DDBJ databases">
        <authorList>
            <person name="Varghese N."/>
            <person name="Submissions S."/>
        </authorList>
    </citation>
    <scope>NUCLEOTIDE SEQUENCE [LARGE SCALE GENOMIC DNA]</scope>
    <source>
        <strain evidence="1 2">DSM 29371</strain>
    </source>
</reference>
<proteinExistence type="predicted"/>
<evidence type="ECO:0000313" key="1">
    <source>
        <dbReference type="EMBL" id="SMO61372.1"/>
    </source>
</evidence>
<protein>
    <submittedName>
        <fullName evidence="1">Uncharacterized protein</fullName>
    </submittedName>
</protein>
<accession>A0A521CPK4</accession>
<keyword evidence="2" id="KW-1185">Reference proteome</keyword>
<name>A0A521CPK4_9FLAO</name>
<dbReference type="Proteomes" id="UP000316916">
    <property type="component" value="Unassembled WGS sequence"/>
</dbReference>
<evidence type="ECO:0000313" key="2">
    <source>
        <dbReference type="Proteomes" id="UP000316916"/>
    </source>
</evidence>
<sequence length="103" mass="12000">MVNCQFASLVNFKYVSRYVMRGGEYSIYCFKSKDNAFILNAEFAEFSILFYSFFGHYGISLSKEKSVHLLNEMPLRTNKQCRLITIANISVNNHQLLTLLNKR</sequence>
<organism evidence="1 2">
    <name type="scientific">Chryseobacterium rhizoplanae</name>
    <dbReference type="NCBI Taxonomy" id="1609531"/>
    <lineage>
        <taxon>Bacteria</taxon>
        <taxon>Pseudomonadati</taxon>
        <taxon>Bacteroidota</taxon>
        <taxon>Flavobacteriia</taxon>
        <taxon>Flavobacteriales</taxon>
        <taxon>Weeksellaceae</taxon>
        <taxon>Chryseobacterium group</taxon>
        <taxon>Chryseobacterium</taxon>
    </lineage>
</organism>
<dbReference type="AlphaFoldDB" id="A0A521CPK4"/>